<dbReference type="Gene3D" id="1.10.10.10">
    <property type="entry name" value="Winged helix-like DNA-binding domain superfamily/Winged helix DNA-binding domain"/>
    <property type="match status" value="1"/>
</dbReference>
<dbReference type="AlphaFoldDB" id="C0EMS5"/>
<dbReference type="InterPro" id="IPR009057">
    <property type="entry name" value="Homeodomain-like_sf"/>
</dbReference>
<evidence type="ECO:0000313" key="5">
    <source>
        <dbReference type="Proteomes" id="UP000004457"/>
    </source>
</evidence>
<dbReference type="InterPro" id="IPR036388">
    <property type="entry name" value="WH-like_DNA-bd_sf"/>
</dbReference>
<dbReference type="SUPFAM" id="SSF46689">
    <property type="entry name" value="Homeodomain-like"/>
    <property type="match status" value="1"/>
</dbReference>
<accession>C0EMS5</accession>
<dbReference type="PANTHER" id="PTHR33795">
    <property type="entry name" value="INSERTION ELEMENT IS150 PROTEIN INSJ"/>
    <property type="match status" value="1"/>
</dbReference>
<organism evidence="4 5">
    <name type="scientific">Neisseria flavescens NRL30031/H210</name>
    <dbReference type="NCBI Taxonomy" id="546264"/>
    <lineage>
        <taxon>Bacteria</taxon>
        <taxon>Pseudomonadati</taxon>
        <taxon>Pseudomonadota</taxon>
        <taxon>Betaproteobacteria</taxon>
        <taxon>Neisseriales</taxon>
        <taxon>Neisseriaceae</taxon>
        <taxon>Neisseria</taxon>
    </lineage>
</organism>
<dbReference type="InterPro" id="IPR055247">
    <property type="entry name" value="InsJ-like_HTH"/>
</dbReference>
<feature type="region of interest" description="Disordered" evidence="2">
    <location>
        <begin position="62"/>
        <end position="83"/>
    </location>
</feature>
<evidence type="ECO:0000256" key="2">
    <source>
        <dbReference type="SAM" id="MobiDB-lite"/>
    </source>
</evidence>
<comment type="similarity">
    <text evidence="1">Belongs to the IS150/IS1296 orfA family.</text>
</comment>
<feature type="domain" description="Insertion element IS150 protein InsJ-like helix-turn-helix" evidence="3">
    <location>
        <begin position="19"/>
        <end position="65"/>
    </location>
</feature>
<gene>
    <name evidence="4" type="ORF">NEIFLAOT_01251</name>
</gene>
<keyword evidence="5" id="KW-1185">Reference proteome</keyword>
<evidence type="ECO:0000256" key="1">
    <source>
        <dbReference type="ARBA" id="ARBA00038232"/>
    </source>
</evidence>
<dbReference type="EMBL" id="ACEN01000061">
    <property type="protein sequence ID" value="EEG33663.1"/>
    <property type="molecule type" value="Genomic_DNA"/>
</dbReference>
<feature type="non-terminal residue" evidence="4">
    <location>
        <position position="1"/>
    </location>
</feature>
<evidence type="ECO:0000313" key="4">
    <source>
        <dbReference type="EMBL" id="EEG33663.1"/>
    </source>
</evidence>
<proteinExistence type="inferred from homology"/>
<comment type="caution">
    <text evidence="4">The sequence shown here is derived from an EMBL/GenBank/DDBJ whole genome shotgun (WGS) entry which is preliminary data.</text>
</comment>
<reference evidence="4 5" key="1">
    <citation type="submission" date="2009-01" db="EMBL/GenBank/DDBJ databases">
        <authorList>
            <person name="Fulton L."/>
            <person name="Clifton S."/>
            <person name="Chinwalla A.T."/>
            <person name="Mitreva M."/>
            <person name="Sodergren E."/>
            <person name="Weinstock G."/>
            <person name="Clifton S."/>
            <person name="Dooling D.J."/>
            <person name="Fulton B."/>
            <person name="Minx P."/>
            <person name="Pepin K.H."/>
            <person name="Johnson M."/>
            <person name="Bhonagiri V."/>
            <person name="Nash W.E."/>
            <person name="Mardis E.R."/>
            <person name="Wilson R.K."/>
        </authorList>
    </citation>
    <scope>NUCLEOTIDE SEQUENCE [LARGE SCALE GENOMIC DNA]</scope>
    <source>
        <strain evidence="4 5">NRL30031/H210</strain>
    </source>
</reference>
<dbReference type="PANTHER" id="PTHR33795:SF1">
    <property type="entry name" value="INSERTION ELEMENT IS150 PROTEIN INSJ"/>
    <property type="match status" value="1"/>
</dbReference>
<sequence length="127" mass="15049">SPLQLTRCSFFMSKYTLHFKYQAVLHYLHIRSQQRTADHYSISRTHLRRWIRAYQEGGIGALEHPQSKTMPQHRKNPFIADKPDHEKTQAELIEELCYMRAKVAYLKELKALSKKQTEKDKAKPSKH</sequence>
<dbReference type="Proteomes" id="UP000004457">
    <property type="component" value="Unassembled WGS sequence"/>
</dbReference>
<evidence type="ECO:0000259" key="3">
    <source>
        <dbReference type="Pfam" id="PF13518"/>
    </source>
</evidence>
<dbReference type="Pfam" id="PF13518">
    <property type="entry name" value="HTH_28"/>
    <property type="match status" value="1"/>
</dbReference>
<dbReference type="InterPro" id="IPR052057">
    <property type="entry name" value="IS150/IS1296_orfA-like"/>
</dbReference>
<name>C0EMS5_NEIFL</name>
<protein>
    <recommendedName>
        <fullName evidence="3">Insertion element IS150 protein InsJ-like helix-turn-helix domain-containing protein</fullName>
    </recommendedName>
</protein>